<feature type="domain" description="TIL" evidence="5">
    <location>
        <begin position="386"/>
        <end position="442"/>
    </location>
</feature>
<feature type="domain" description="TIL" evidence="5">
    <location>
        <begin position="148"/>
        <end position="204"/>
    </location>
</feature>
<evidence type="ECO:0000256" key="4">
    <source>
        <dbReference type="SAM" id="SignalP"/>
    </source>
</evidence>
<feature type="region of interest" description="Disordered" evidence="3">
    <location>
        <begin position="115"/>
        <end position="145"/>
    </location>
</feature>
<dbReference type="CDD" id="cd19941">
    <property type="entry name" value="TIL"/>
    <property type="match status" value="4"/>
</dbReference>
<keyword evidence="2" id="KW-1015">Disulfide bond</keyword>
<feature type="compositionally biased region" description="Basic and acidic residues" evidence="3">
    <location>
        <begin position="238"/>
        <end position="247"/>
    </location>
</feature>
<dbReference type="Gene3D" id="2.10.25.10">
    <property type="entry name" value="Laminin"/>
    <property type="match status" value="4"/>
</dbReference>
<feature type="compositionally biased region" description="Basic and acidic residues" evidence="3">
    <location>
        <begin position="334"/>
        <end position="351"/>
    </location>
</feature>
<dbReference type="STRING" id="299467.A0A443SAI9"/>
<dbReference type="SUPFAM" id="SSF57567">
    <property type="entry name" value="Serine protease inhibitors"/>
    <property type="match status" value="4"/>
</dbReference>
<dbReference type="AlphaFoldDB" id="A0A443SAI9"/>
<dbReference type="PANTHER" id="PTHR23259">
    <property type="entry name" value="RIDDLE"/>
    <property type="match status" value="1"/>
</dbReference>
<evidence type="ECO:0000259" key="5">
    <source>
        <dbReference type="Pfam" id="PF01826"/>
    </source>
</evidence>
<evidence type="ECO:0000256" key="1">
    <source>
        <dbReference type="ARBA" id="ARBA00022690"/>
    </source>
</evidence>
<gene>
    <name evidence="6" type="ORF">B4U80_06211</name>
</gene>
<feature type="compositionally biased region" description="Basic and acidic residues" evidence="3">
    <location>
        <begin position="285"/>
        <end position="303"/>
    </location>
</feature>
<dbReference type="OrthoDB" id="7575919at2759"/>
<evidence type="ECO:0000313" key="6">
    <source>
        <dbReference type="EMBL" id="RWS24569.1"/>
    </source>
</evidence>
<feature type="compositionally biased region" description="Basic and acidic residues" evidence="3">
    <location>
        <begin position="220"/>
        <end position="231"/>
    </location>
</feature>
<dbReference type="VEuPathDB" id="VectorBase:LDEU007471"/>
<accession>A0A443SAI9</accession>
<keyword evidence="7" id="KW-1185">Reference proteome</keyword>
<feature type="domain" description="TIL" evidence="5">
    <location>
        <begin position="560"/>
        <end position="616"/>
    </location>
</feature>
<feature type="region of interest" description="Disordered" evidence="3">
    <location>
        <begin position="207"/>
        <end position="385"/>
    </location>
</feature>
<feature type="non-terminal residue" evidence="6">
    <location>
        <position position="654"/>
    </location>
</feature>
<feature type="compositionally biased region" description="Low complexity" evidence="3">
    <location>
        <begin position="455"/>
        <end position="524"/>
    </location>
</feature>
<dbReference type="GO" id="GO:0030414">
    <property type="term" value="F:peptidase inhibitor activity"/>
    <property type="evidence" value="ECO:0007669"/>
    <property type="project" value="UniProtKB-KW"/>
</dbReference>
<dbReference type="InterPro" id="IPR051368">
    <property type="entry name" value="SerProtInhib-TIL_Domain"/>
</dbReference>
<reference evidence="6 7" key="1">
    <citation type="journal article" date="2018" name="Gigascience">
        <title>Genomes of trombidid mites reveal novel predicted allergens and laterally-transferred genes associated with secondary metabolism.</title>
        <authorList>
            <person name="Dong X."/>
            <person name="Chaisiri K."/>
            <person name="Xia D."/>
            <person name="Armstrong S.D."/>
            <person name="Fang Y."/>
            <person name="Donnelly M.J."/>
            <person name="Kadowaki T."/>
            <person name="McGarry J.W."/>
            <person name="Darby A.C."/>
            <person name="Makepeace B.L."/>
        </authorList>
    </citation>
    <scope>NUCLEOTIDE SEQUENCE [LARGE SCALE GENOMIC DNA]</scope>
    <source>
        <strain evidence="6">UoL-UT</strain>
    </source>
</reference>
<dbReference type="EMBL" id="NCKV01004713">
    <property type="protein sequence ID" value="RWS24569.1"/>
    <property type="molecule type" value="Genomic_DNA"/>
</dbReference>
<protein>
    <submittedName>
        <fullName evidence="6">Zonadhesin-like protein</fullName>
    </submittedName>
</protein>
<evidence type="ECO:0000256" key="3">
    <source>
        <dbReference type="SAM" id="MobiDB-lite"/>
    </source>
</evidence>
<name>A0A443SAI9_9ACAR</name>
<organism evidence="6 7">
    <name type="scientific">Leptotrombidium deliense</name>
    <dbReference type="NCBI Taxonomy" id="299467"/>
    <lineage>
        <taxon>Eukaryota</taxon>
        <taxon>Metazoa</taxon>
        <taxon>Ecdysozoa</taxon>
        <taxon>Arthropoda</taxon>
        <taxon>Chelicerata</taxon>
        <taxon>Arachnida</taxon>
        <taxon>Acari</taxon>
        <taxon>Acariformes</taxon>
        <taxon>Trombidiformes</taxon>
        <taxon>Prostigmata</taxon>
        <taxon>Anystina</taxon>
        <taxon>Parasitengona</taxon>
        <taxon>Trombiculoidea</taxon>
        <taxon>Trombiculidae</taxon>
        <taxon>Leptotrombidium</taxon>
    </lineage>
</organism>
<evidence type="ECO:0000313" key="7">
    <source>
        <dbReference type="Proteomes" id="UP000288716"/>
    </source>
</evidence>
<dbReference type="Proteomes" id="UP000288716">
    <property type="component" value="Unassembled WGS sequence"/>
</dbReference>
<comment type="caution">
    <text evidence="6">The sequence shown here is derived from an EMBL/GenBank/DDBJ whole genome shotgun (WGS) entry which is preliminary data.</text>
</comment>
<dbReference type="PANTHER" id="PTHR23259:SF70">
    <property type="entry name" value="ACCESSORY GLAND PROTEIN ACP62F-RELATED"/>
    <property type="match status" value="1"/>
</dbReference>
<sequence length="654" mass="72743">MRELKLGSLLFSFSLLFILSDAQLDPERFTFNPSDCTPDEEFVRCGSVCHPTCESIFKSEDSLICTKQCVIGCFCRRGLLRDKSGKCIPREACPPPNAASRADELTQEKVDVIRDPFPDQAPSRQPDGRSSFQSPIKPERPTFNPTTCRADEEYKHCGSVCDDTCTTVVARELRPCTLQCVSGCFCKPPLVRDLGEACVPASQCANASNAFSPQGAPDSPYDRSGRTDSRKFPPNVSDRTDARRPDSRYPQYPSQPDVRSSGRYPPQPQEGVFGQRFRPQTPDSTDGRDGRQFYPRPDGRDGRTFQTQPSDGKVNQFRPQQPDGRYPTTNQQPEGRDGRQLQPRPDGRDGRQFPSQQPEGREGRSNSPDSSEQIKPGRNAANARDCRRDENFQTCGSACDDSCANINDRGTRACTYQCVIGCFCNKPLVRAVDGSCIRPENCPIIQNGTRPDSRSQYPQQAYPQYPQNPQYPLYPQYPQSPQYPQYPQGPQQGSSGSAQYPNQQYPQRPQQSSQPRNPQSPDQQYPGQTKEQFPKYPTNFTQNPSGPYQPPQQSPFETQCGQNEIFLNCGTSCEDTCETIFDTRPRACTYQCVMGCFCTQGLVRDRNGNCVSRNQCSPPLQSGTKGASTVPRDAVIHSPSISVSPNAANTAIES</sequence>
<proteinExistence type="predicted"/>
<dbReference type="InterPro" id="IPR036084">
    <property type="entry name" value="Ser_inhib-like_sf"/>
</dbReference>
<dbReference type="InterPro" id="IPR002919">
    <property type="entry name" value="TIL_dom"/>
</dbReference>
<evidence type="ECO:0000256" key="2">
    <source>
        <dbReference type="ARBA" id="ARBA00023157"/>
    </source>
</evidence>
<keyword evidence="1" id="KW-0646">Protease inhibitor</keyword>
<feature type="domain" description="TIL" evidence="5">
    <location>
        <begin position="36"/>
        <end position="93"/>
    </location>
</feature>
<feature type="chain" id="PRO_5019174114" evidence="4">
    <location>
        <begin position="23"/>
        <end position="654"/>
    </location>
</feature>
<feature type="region of interest" description="Disordered" evidence="3">
    <location>
        <begin position="440"/>
        <end position="556"/>
    </location>
</feature>
<feature type="signal peptide" evidence="4">
    <location>
        <begin position="1"/>
        <end position="22"/>
    </location>
</feature>
<keyword evidence="4" id="KW-0732">Signal</keyword>
<dbReference type="Pfam" id="PF01826">
    <property type="entry name" value="TIL"/>
    <property type="match status" value="4"/>
</dbReference>